<dbReference type="Proteomes" id="UP000316855">
    <property type="component" value="Chromosome"/>
</dbReference>
<protein>
    <submittedName>
        <fullName evidence="1">Uncharacterized protein</fullName>
    </submittedName>
</protein>
<evidence type="ECO:0000313" key="2">
    <source>
        <dbReference type="Proteomes" id="UP000316855"/>
    </source>
</evidence>
<organism evidence="1 2">
    <name type="scientific">Gimesia algae</name>
    <dbReference type="NCBI Taxonomy" id="2527971"/>
    <lineage>
        <taxon>Bacteria</taxon>
        <taxon>Pseudomonadati</taxon>
        <taxon>Planctomycetota</taxon>
        <taxon>Planctomycetia</taxon>
        <taxon>Planctomycetales</taxon>
        <taxon>Planctomycetaceae</taxon>
        <taxon>Gimesia</taxon>
    </lineage>
</organism>
<sequence>MQISGQTVHPFLSFRIPSIQNTGRLRRSYIFVFQLLSQLDRPQMKPNETPFSTAAPPKDVPYPPDGSFNWLRSTATHDEWAIGDRAGSNLPSQLKALTASAEANGLTLPSIFTRFMADPILHKHLRSASGDYLRLADSVLPFANGYLIRFLSDQQECAHWYLFVNSTGSDHCVVSSYEYFDADEMDYELDELKETDFQFWTESFELFFCRYWIEHEVMFSQNDETPLPNIDPQILMLYTNSG</sequence>
<name>A0A517VCR6_9PLAN</name>
<reference evidence="1 2" key="1">
    <citation type="submission" date="2019-02" db="EMBL/GenBank/DDBJ databases">
        <title>Deep-cultivation of Planctomycetes and their phenomic and genomic characterization uncovers novel biology.</title>
        <authorList>
            <person name="Wiegand S."/>
            <person name="Jogler M."/>
            <person name="Boedeker C."/>
            <person name="Pinto D."/>
            <person name="Vollmers J."/>
            <person name="Rivas-Marin E."/>
            <person name="Kohn T."/>
            <person name="Peeters S.H."/>
            <person name="Heuer A."/>
            <person name="Rast P."/>
            <person name="Oberbeckmann S."/>
            <person name="Bunk B."/>
            <person name="Jeske O."/>
            <person name="Meyerdierks A."/>
            <person name="Storesund J.E."/>
            <person name="Kallscheuer N."/>
            <person name="Luecker S."/>
            <person name="Lage O.M."/>
            <person name="Pohl T."/>
            <person name="Merkel B.J."/>
            <person name="Hornburger P."/>
            <person name="Mueller R.-W."/>
            <person name="Bruemmer F."/>
            <person name="Labrenz M."/>
            <person name="Spormann A.M."/>
            <person name="Op den Camp H."/>
            <person name="Overmann J."/>
            <person name="Amann R."/>
            <person name="Jetten M.S.M."/>
            <person name="Mascher T."/>
            <person name="Medema M.H."/>
            <person name="Devos D.P."/>
            <person name="Kaster A.-K."/>
            <person name="Ovreas L."/>
            <person name="Rohde M."/>
            <person name="Galperin M.Y."/>
            <person name="Jogler C."/>
        </authorList>
    </citation>
    <scope>NUCLEOTIDE SEQUENCE [LARGE SCALE GENOMIC DNA]</scope>
    <source>
        <strain evidence="1 2">Pan161</strain>
    </source>
</reference>
<proteinExistence type="predicted"/>
<dbReference type="EMBL" id="CP036343">
    <property type="protein sequence ID" value="QDT90801.1"/>
    <property type="molecule type" value="Genomic_DNA"/>
</dbReference>
<dbReference type="AlphaFoldDB" id="A0A517VCR6"/>
<accession>A0A517VCR6</accession>
<dbReference type="KEGG" id="gax:Pan161_24550"/>
<keyword evidence="2" id="KW-1185">Reference proteome</keyword>
<evidence type="ECO:0000313" key="1">
    <source>
        <dbReference type="EMBL" id="QDT90801.1"/>
    </source>
</evidence>
<gene>
    <name evidence="1" type="ORF">Pan161_24550</name>
</gene>